<name>A0AAE0WKT9_9PEZI</name>
<evidence type="ECO:0000313" key="2">
    <source>
        <dbReference type="Proteomes" id="UP001274830"/>
    </source>
</evidence>
<accession>A0AAE0WKT9</accession>
<comment type="caution">
    <text evidence="1">The sequence shown here is derived from an EMBL/GenBank/DDBJ whole genome shotgun (WGS) entry which is preliminary data.</text>
</comment>
<dbReference type="AlphaFoldDB" id="A0AAE0WKT9"/>
<dbReference type="EMBL" id="JAUTXT010000024">
    <property type="protein sequence ID" value="KAK3673559.1"/>
    <property type="molecule type" value="Genomic_DNA"/>
</dbReference>
<organism evidence="1 2">
    <name type="scientific">Recurvomyces mirabilis</name>
    <dbReference type="NCBI Taxonomy" id="574656"/>
    <lineage>
        <taxon>Eukaryota</taxon>
        <taxon>Fungi</taxon>
        <taxon>Dikarya</taxon>
        <taxon>Ascomycota</taxon>
        <taxon>Pezizomycotina</taxon>
        <taxon>Dothideomycetes</taxon>
        <taxon>Dothideomycetidae</taxon>
        <taxon>Mycosphaerellales</taxon>
        <taxon>Teratosphaeriaceae</taxon>
        <taxon>Recurvomyces</taxon>
    </lineage>
</organism>
<gene>
    <name evidence="1" type="ORF">LTR78_006463</name>
</gene>
<evidence type="ECO:0000313" key="1">
    <source>
        <dbReference type="EMBL" id="KAK3673559.1"/>
    </source>
</evidence>
<proteinExistence type="predicted"/>
<reference evidence="1" key="1">
    <citation type="submission" date="2023-07" db="EMBL/GenBank/DDBJ databases">
        <title>Black Yeasts Isolated from many extreme environments.</title>
        <authorList>
            <person name="Coleine C."/>
            <person name="Stajich J.E."/>
            <person name="Selbmann L."/>
        </authorList>
    </citation>
    <scope>NUCLEOTIDE SEQUENCE</scope>
    <source>
        <strain evidence="1">CCFEE 5485</strain>
    </source>
</reference>
<dbReference type="Proteomes" id="UP001274830">
    <property type="component" value="Unassembled WGS sequence"/>
</dbReference>
<sequence>MPEDTLHIIDMNGLQVNEAIVCESLHALDHFATVGHALKDNWIKMNIRLPLSPEKLDGHS</sequence>
<protein>
    <submittedName>
        <fullName evidence="1">Uncharacterized protein</fullName>
    </submittedName>
</protein>
<keyword evidence="2" id="KW-1185">Reference proteome</keyword>